<evidence type="ECO:0000313" key="1">
    <source>
        <dbReference type="EMBL" id="USD22509.1"/>
    </source>
</evidence>
<dbReference type="Proteomes" id="UP001055658">
    <property type="component" value="Chromosome"/>
</dbReference>
<dbReference type="Pfam" id="PF14106">
    <property type="entry name" value="DUF4279"/>
    <property type="match status" value="1"/>
</dbReference>
<name>A0ABY4VKS5_9GAMM</name>
<accession>A0ABY4VKS5</accession>
<dbReference type="InterPro" id="IPR025459">
    <property type="entry name" value="DUF4279"/>
</dbReference>
<dbReference type="RefSeq" id="WP_252084867.1">
    <property type="nucleotide sequence ID" value="NZ_CP092418.1"/>
</dbReference>
<dbReference type="EMBL" id="CP092418">
    <property type="protein sequence ID" value="USD22509.1"/>
    <property type="molecule type" value="Genomic_DNA"/>
</dbReference>
<protein>
    <submittedName>
        <fullName evidence="1">DUF4279 domain-containing protein</fullName>
    </submittedName>
</protein>
<reference evidence="1" key="1">
    <citation type="submission" date="2022-02" db="EMBL/GenBank/DDBJ databases">
        <title>Coral-associated bacteria.</title>
        <authorList>
            <person name="Tang K."/>
            <person name="Wang X."/>
        </authorList>
    </citation>
    <scope>NUCLEOTIDE SEQUENCE</scope>
    <source>
        <strain evidence="1">SCSIO 43006</strain>
    </source>
</reference>
<evidence type="ECO:0000313" key="2">
    <source>
        <dbReference type="Proteomes" id="UP001055658"/>
    </source>
</evidence>
<sequence>MIDSKKYVSIAIQELRQPTFEITKQYLQVMEVELENEVPRVARIDLDHINDSIAVYFFIKEEQFFIVVNLSKGDTPQVEWVWIESGHRVYLTATSEALGYDELSSYLPYNSLTGWSKGDIDKSGKRVYKFSRVSYEPVVNEAYGLEEKLLNLLIDLERSSGAIRKLVENSKAYISICRHQYISANAGIHLDLEILHRLSSLNLELDVDTYITGNEIE</sequence>
<gene>
    <name evidence="1" type="ORF">MJO52_05100</name>
</gene>
<proteinExistence type="predicted"/>
<keyword evidence="2" id="KW-1185">Reference proteome</keyword>
<organism evidence="1 2">
    <name type="scientific">Microbulbifer variabilis</name>
    <dbReference type="NCBI Taxonomy" id="266805"/>
    <lineage>
        <taxon>Bacteria</taxon>
        <taxon>Pseudomonadati</taxon>
        <taxon>Pseudomonadota</taxon>
        <taxon>Gammaproteobacteria</taxon>
        <taxon>Cellvibrionales</taxon>
        <taxon>Microbulbiferaceae</taxon>
        <taxon>Microbulbifer</taxon>
    </lineage>
</organism>